<feature type="compositionally biased region" description="Polar residues" evidence="1">
    <location>
        <begin position="312"/>
        <end position="326"/>
    </location>
</feature>
<sequence>MDLSGKLIIKARLGSDIRRIPIHNEDITYDELILMMQRVFRDTLRPDEDVVLKYADEDGDLITVFDDSDINFAIQMSRILKLTLFTKSHPQELQINKNENICHDLIQIRDQVNSILDRLKLDATKSEDIEKIPETAEKKLVVNNAPASDFVAKEVSLMSSVQPQLNTYDNSFDPLTDQTSSNSSAPATPLADQRPITCSAPNPPVNQSMPQFASSEVSFPMSTQSPGHAVSTNTGHLYADAMKSTPTPNLSATTTGIVERTSVANVPLQQQQQQQFVSASQVHHSAAVSSQLPYNTHQGPPPTMTALGSMPPASQNHVQPDSSQAFKPQMQGVMPGVAGQNQYSPDNIRMQTAFQQQPTLAYQQASYPQPISSGSQQSYHPPGIQNPPRPSFSNPHRMFARGTYRPRQPGPGYQ</sequence>
<dbReference type="PANTHER" id="PTHR15335:SF7">
    <property type="entry name" value="PROTEIN TFG"/>
    <property type="match status" value="1"/>
</dbReference>
<reference evidence="3 4" key="1">
    <citation type="submission" date="2024-02" db="EMBL/GenBank/DDBJ databases">
        <authorList>
            <person name="Daric V."/>
            <person name="Darras S."/>
        </authorList>
    </citation>
    <scope>NUCLEOTIDE SEQUENCE [LARGE SCALE GENOMIC DNA]</scope>
</reference>
<name>A0ABP0EZ50_CLALP</name>
<dbReference type="SUPFAM" id="SSF54277">
    <property type="entry name" value="CAD &amp; PB1 domains"/>
    <property type="match status" value="1"/>
</dbReference>
<dbReference type="CDD" id="cd06401">
    <property type="entry name" value="PB1_TFG"/>
    <property type="match status" value="1"/>
</dbReference>
<dbReference type="SMART" id="SM00666">
    <property type="entry name" value="PB1"/>
    <property type="match status" value="1"/>
</dbReference>
<dbReference type="PROSITE" id="PS51745">
    <property type="entry name" value="PB1"/>
    <property type="match status" value="1"/>
</dbReference>
<feature type="region of interest" description="Disordered" evidence="1">
    <location>
        <begin position="292"/>
        <end position="328"/>
    </location>
</feature>
<dbReference type="InterPro" id="IPR053793">
    <property type="entry name" value="PB1-like"/>
</dbReference>
<evidence type="ECO:0000259" key="2">
    <source>
        <dbReference type="PROSITE" id="PS51745"/>
    </source>
</evidence>
<keyword evidence="4" id="KW-1185">Reference proteome</keyword>
<evidence type="ECO:0000256" key="1">
    <source>
        <dbReference type="SAM" id="MobiDB-lite"/>
    </source>
</evidence>
<dbReference type="InterPro" id="IPR034857">
    <property type="entry name" value="PB1_TFG"/>
</dbReference>
<feature type="compositionally biased region" description="Polar residues" evidence="1">
    <location>
        <begin position="363"/>
        <end position="379"/>
    </location>
</feature>
<dbReference type="Proteomes" id="UP001642483">
    <property type="component" value="Unassembled WGS sequence"/>
</dbReference>
<protein>
    <recommendedName>
        <fullName evidence="2">PB1 domain-containing protein</fullName>
    </recommendedName>
</protein>
<dbReference type="PANTHER" id="PTHR15335">
    <property type="entry name" value="PROTEIN TFG"/>
    <property type="match status" value="1"/>
</dbReference>
<evidence type="ECO:0000313" key="4">
    <source>
        <dbReference type="Proteomes" id="UP001642483"/>
    </source>
</evidence>
<dbReference type="Pfam" id="PF00564">
    <property type="entry name" value="PB1"/>
    <property type="match status" value="1"/>
</dbReference>
<dbReference type="Gene3D" id="3.10.20.90">
    <property type="entry name" value="Phosphatidylinositol 3-kinase Catalytic Subunit, Chain A, domain 1"/>
    <property type="match status" value="1"/>
</dbReference>
<proteinExistence type="predicted"/>
<gene>
    <name evidence="3" type="ORF">CVLEPA_LOCUS2432</name>
</gene>
<feature type="compositionally biased region" description="Polar residues" evidence="1">
    <location>
        <begin position="176"/>
        <end position="186"/>
    </location>
</feature>
<dbReference type="InterPro" id="IPR033512">
    <property type="entry name" value="TFG"/>
</dbReference>
<organism evidence="3 4">
    <name type="scientific">Clavelina lepadiformis</name>
    <name type="common">Light-bulb sea squirt</name>
    <name type="synonym">Ascidia lepadiformis</name>
    <dbReference type="NCBI Taxonomy" id="159417"/>
    <lineage>
        <taxon>Eukaryota</taxon>
        <taxon>Metazoa</taxon>
        <taxon>Chordata</taxon>
        <taxon>Tunicata</taxon>
        <taxon>Ascidiacea</taxon>
        <taxon>Aplousobranchia</taxon>
        <taxon>Clavelinidae</taxon>
        <taxon>Clavelina</taxon>
    </lineage>
</organism>
<evidence type="ECO:0000313" key="3">
    <source>
        <dbReference type="EMBL" id="CAK8672746.1"/>
    </source>
</evidence>
<comment type="caution">
    <text evidence="3">The sequence shown here is derived from an EMBL/GenBank/DDBJ whole genome shotgun (WGS) entry which is preliminary data.</text>
</comment>
<accession>A0ABP0EZ50</accession>
<dbReference type="EMBL" id="CAWYQH010000001">
    <property type="protein sequence ID" value="CAK8672746.1"/>
    <property type="molecule type" value="Genomic_DNA"/>
</dbReference>
<feature type="region of interest" description="Disordered" evidence="1">
    <location>
        <begin position="168"/>
        <end position="207"/>
    </location>
</feature>
<dbReference type="InterPro" id="IPR000270">
    <property type="entry name" value="PB1_dom"/>
</dbReference>
<feature type="region of interest" description="Disordered" evidence="1">
    <location>
        <begin position="363"/>
        <end position="414"/>
    </location>
</feature>
<feature type="domain" description="PB1" evidence="2">
    <location>
        <begin position="6"/>
        <end position="87"/>
    </location>
</feature>